<feature type="domain" description="DUF7260" evidence="1">
    <location>
        <begin position="5"/>
        <end position="55"/>
    </location>
</feature>
<evidence type="ECO:0000313" key="3">
    <source>
        <dbReference type="Proteomes" id="UP001596328"/>
    </source>
</evidence>
<name>A0ABD5S4W0_9EURY</name>
<keyword evidence="3" id="KW-1185">Reference proteome</keyword>
<evidence type="ECO:0000259" key="1">
    <source>
        <dbReference type="Pfam" id="PF23921"/>
    </source>
</evidence>
<accession>A0ABD5S4W0</accession>
<dbReference type="Proteomes" id="UP001596328">
    <property type="component" value="Unassembled WGS sequence"/>
</dbReference>
<dbReference type="InterPro" id="IPR055684">
    <property type="entry name" value="DUF7260"/>
</dbReference>
<organism evidence="2 3">
    <name type="scientific">Halobium palmae</name>
    <dbReference type="NCBI Taxonomy" id="1776492"/>
    <lineage>
        <taxon>Archaea</taxon>
        <taxon>Methanobacteriati</taxon>
        <taxon>Methanobacteriota</taxon>
        <taxon>Stenosarchaea group</taxon>
        <taxon>Halobacteria</taxon>
        <taxon>Halobacteriales</taxon>
        <taxon>Haloferacaceae</taxon>
        <taxon>Halobium</taxon>
    </lineage>
</organism>
<protein>
    <recommendedName>
        <fullName evidence="1">DUF7260 domain-containing protein</fullName>
    </recommendedName>
</protein>
<evidence type="ECO:0000313" key="2">
    <source>
        <dbReference type="EMBL" id="MFC6726651.1"/>
    </source>
</evidence>
<dbReference type="Pfam" id="PF23921">
    <property type="entry name" value="DUF7260"/>
    <property type="match status" value="1"/>
</dbReference>
<gene>
    <name evidence="2" type="ORF">ACFQE1_20230</name>
</gene>
<comment type="caution">
    <text evidence="2">The sequence shown here is derived from an EMBL/GenBank/DDBJ whole genome shotgun (WGS) entry which is preliminary data.</text>
</comment>
<feature type="non-terminal residue" evidence="2">
    <location>
        <position position="221"/>
    </location>
</feature>
<dbReference type="AlphaFoldDB" id="A0ABD5S4W0"/>
<reference evidence="2 3" key="1">
    <citation type="journal article" date="2019" name="Int. J. Syst. Evol. Microbiol.">
        <title>The Global Catalogue of Microorganisms (GCM) 10K type strain sequencing project: providing services to taxonomists for standard genome sequencing and annotation.</title>
        <authorList>
            <consortium name="The Broad Institute Genomics Platform"/>
            <consortium name="The Broad Institute Genome Sequencing Center for Infectious Disease"/>
            <person name="Wu L."/>
            <person name="Ma J."/>
        </authorList>
    </citation>
    <scope>NUCLEOTIDE SEQUENCE [LARGE SCALE GENOMIC DNA]</scope>
    <source>
        <strain evidence="2 3">NBRC 111368</strain>
    </source>
</reference>
<feature type="non-terminal residue" evidence="2">
    <location>
        <position position="1"/>
    </location>
</feature>
<proteinExistence type="predicted"/>
<dbReference type="EMBL" id="JBHSWU010001286">
    <property type="protein sequence ID" value="MFC6726651.1"/>
    <property type="molecule type" value="Genomic_DNA"/>
</dbReference>
<sequence length="221" mass="24100">ADGPDDGLREVRAAYRDTVMGMAHYDDEYGEPLATNMAAEFSEELAGAVADGTAWFVSAGNSGDAKHWSGRWNDPDGDDWLNFEGSRETSGVILPAPYNERHSDVSLSLQWDQWPQATGDYDLYLTNTTSMDCTDQGAPTFCEENVVASSTIPQDGFQEPWELVSTDFVDSFSAASYESGEGPKFYFAVRAEDAEGDARFDLFAGDDHRLTDDATPAGSVL</sequence>